<evidence type="ECO:0000313" key="3">
    <source>
        <dbReference type="Proteomes" id="UP001465668"/>
    </source>
</evidence>
<name>A0ABR2XXA4_9PEZI</name>
<feature type="region of interest" description="Disordered" evidence="1">
    <location>
        <begin position="300"/>
        <end position="344"/>
    </location>
</feature>
<gene>
    <name evidence="2" type="ORF">SCAR479_04843</name>
</gene>
<proteinExistence type="predicted"/>
<keyword evidence="3" id="KW-1185">Reference proteome</keyword>
<feature type="region of interest" description="Disordered" evidence="1">
    <location>
        <begin position="397"/>
        <end position="418"/>
    </location>
</feature>
<feature type="compositionally biased region" description="Polar residues" evidence="1">
    <location>
        <begin position="324"/>
        <end position="340"/>
    </location>
</feature>
<evidence type="ECO:0000313" key="2">
    <source>
        <dbReference type="EMBL" id="KAK9778441.1"/>
    </source>
</evidence>
<protein>
    <submittedName>
        <fullName evidence="2">Uncharacterized protein</fullName>
    </submittedName>
</protein>
<dbReference type="EMBL" id="JARVKM010000016">
    <property type="protein sequence ID" value="KAK9778441.1"/>
    <property type="molecule type" value="Genomic_DNA"/>
</dbReference>
<feature type="compositionally biased region" description="Low complexity" evidence="1">
    <location>
        <begin position="309"/>
        <end position="323"/>
    </location>
</feature>
<dbReference type="Proteomes" id="UP001465668">
    <property type="component" value="Unassembled WGS sequence"/>
</dbReference>
<comment type="caution">
    <text evidence="2">The sequence shown here is derived from an EMBL/GenBank/DDBJ whole genome shotgun (WGS) entry which is preliminary data.</text>
</comment>
<evidence type="ECO:0000256" key="1">
    <source>
        <dbReference type="SAM" id="MobiDB-lite"/>
    </source>
</evidence>
<reference evidence="2 3" key="1">
    <citation type="submission" date="2024-02" db="EMBL/GenBank/DDBJ databases">
        <title>First draft genome assembly of two strains of Seiridium cardinale.</title>
        <authorList>
            <person name="Emiliani G."/>
            <person name="Scali E."/>
        </authorList>
    </citation>
    <scope>NUCLEOTIDE SEQUENCE [LARGE SCALE GENOMIC DNA]</scope>
    <source>
        <strain evidence="2 3">BM-138-000479</strain>
    </source>
</reference>
<accession>A0ABR2XXA4</accession>
<organism evidence="2 3">
    <name type="scientific">Seiridium cardinale</name>
    <dbReference type="NCBI Taxonomy" id="138064"/>
    <lineage>
        <taxon>Eukaryota</taxon>
        <taxon>Fungi</taxon>
        <taxon>Dikarya</taxon>
        <taxon>Ascomycota</taxon>
        <taxon>Pezizomycotina</taxon>
        <taxon>Sordariomycetes</taxon>
        <taxon>Xylariomycetidae</taxon>
        <taxon>Amphisphaeriales</taxon>
        <taxon>Sporocadaceae</taxon>
        <taxon>Seiridium</taxon>
    </lineage>
</organism>
<sequence>MFLRQRTVIGQLATISRGVYYQQQRPHDLVVPSSAICVEGDPYLQLTCTKTPYQDLDRHLPEMKGGIFWQQQQHARLWPPRWVDGEAYNADPKNSMNKIPPAIMVRNPDPLSQRPSAYLTRYTRSMIFETMKRGAHLVDLGETVGISPESQWPIRFMNNSLDFAHSPRGGLGLGVWNDSDAKNWVQPFQENVPPRDFVVFQTPSPDSKRKGSDQYLYLGVVSVPGWGQDVGHRFSWGYVPDQTGNIDPKYYGDLEMQWPGLDNADLERLQWKHIVNMIRRGNVNMDEVIRKLEENDIPQQRQYHEQQRQQHQQKQQQQQEDQQNPGGESSQGGSKANPETHNPFANLDWDAITRAIEAAHKIQDREGIDWDAVARQIEDANTTQNQGAVDWEEVARSLGEQASAAETQDDNGECPAGE</sequence>